<evidence type="ECO:0000256" key="1">
    <source>
        <dbReference type="ARBA" id="ARBA00023015"/>
    </source>
</evidence>
<dbReference type="SMART" id="SM00906">
    <property type="entry name" value="Fungal_trans"/>
    <property type="match status" value="1"/>
</dbReference>
<evidence type="ECO:0000313" key="5">
    <source>
        <dbReference type="EMBL" id="CAK7229425.1"/>
    </source>
</evidence>
<comment type="caution">
    <text evidence="5">The sequence shown here is derived from an EMBL/GenBank/DDBJ whole genome shotgun (WGS) entry which is preliminary data.</text>
</comment>
<protein>
    <recommendedName>
        <fullName evidence="4">Xylanolytic transcriptional activator regulatory domain-containing protein</fullName>
    </recommendedName>
</protein>
<dbReference type="EMBL" id="CAWUHD010000086">
    <property type="protein sequence ID" value="CAK7229425.1"/>
    <property type="molecule type" value="Genomic_DNA"/>
</dbReference>
<sequence>MIGRFHTSPPVCSFSVLGLMRETCSSQEIQAVQDELQQLRSRVFELENTVSSFQDIKNSLRFDSGARVNLSPAAATTATVATVDSANAGHSPASSKREDVPKAPQFVGPTRSAFGIIIGERSLTSMGIPTYEPIPSGGTQSPTNEASSYEDYWQSITAAEVARLLTVFQEEVESIYPILNIGEQAARADQILHVIRHGASLHNAMDSDLSLKDVDIVKVAMATAIVLETHGKTELSTMIVQTVENNVQVIARPEVDLKEIQLISMLSIYYFHCDDELLAWRTIGIAAREALEMGLHRKKSLYDNFKDEKTRRLATQVFWCVFVLDRRWSFGTSLSFALVDRDIDPELPEPDSEFSYLRCMVNYGWLCSRLWDAIPPFGAQSQQIPEDVANALDARTKDWLHSITPDLQLRHPRLGLAPLSQPRAMQRIRTLLYLRGNHTRTLIYRHHLLSAQSIAANKRHAQLVVDIAQDSIHVLVHLNSTSDIYSRQQNAFNYFLLSALSIIFLAVCHAPETFTAPCRKSFLDAVELVRGLSRNSLASRRLWNCVHGLLQRLRSLGLQGAEDDNSNDTNVGAHTSATTLVAPSDVAGHHYPVLRSDSVTIGGTYADSGIVPDLDAGVIPDMFHVSNELLSLFDAFSQGQLLPEITDANFYGTDEIGLGGLGGETSRRFQDLI</sequence>
<dbReference type="Pfam" id="PF04082">
    <property type="entry name" value="Fungal_trans"/>
    <property type="match status" value="1"/>
</dbReference>
<proteinExistence type="predicted"/>
<name>A0ABP0CCP7_9PEZI</name>
<evidence type="ECO:0000259" key="4">
    <source>
        <dbReference type="SMART" id="SM00906"/>
    </source>
</evidence>
<dbReference type="InterPro" id="IPR007219">
    <property type="entry name" value="XnlR_reg_dom"/>
</dbReference>
<keyword evidence="2" id="KW-0804">Transcription</keyword>
<dbReference type="PANTHER" id="PTHR47424:SF5">
    <property type="entry name" value="ZN(II)2CYS6 TRANSCRIPTION FACTOR (EUROFUNG)"/>
    <property type="match status" value="1"/>
</dbReference>
<reference evidence="5 6" key="1">
    <citation type="submission" date="2024-01" db="EMBL/GenBank/DDBJ databases">
        <authorList>
            <person name="Allen C."/>
            <person name="Tagirdzhanova G."/>
        </authorList>
    </citation>
    <scope>NUCLEOTIDE SEQUENCE [LARGE SCALE GENOMIC DNA]</scope>
</reference>
<dbReference type="CDD" id="cd12148">
    <property type="entry name" value="fungal_TF_MHR"/>
    <property type="match status" value="1"/>
</dbReference>
<evidence type="ECO:0000256" key="3">
    <source>
        <dbReference type="ARBA" id="ARBA00023242"/>
    </source>
</evidence>
<dbReference type="Proteomes" id="UP001642482">
    <property type="component" value="Unassembled WGS sequence"/>
</dbReference>
<keyword evidence="6" id="KW-1185">Reference proteome</keyword>
<accession>A0ABP0CCP7</accession>
<keyword evidence="3" id="KW-0539">Nucleus</keyword>
<evidence type="ECO:0000313" key="6">
    <source>
        <dbReference type="Proteomes" id="UP001642482"/>
    </source>
</evidence>
<feature type="domain" description="Xylanolytic transcriptional activator regulatory" evidence="4">
    <location>
        <begin position="279"/>
        <end position="354"/>
    </location>
</feature>
<gene>
    <name evidence="5" type="ORF">SEUCBS140593_007240</name>
</gene>
<keyword evidence="1" id="KW-0805">Transcription regulation</keyword>
<evidence type="ECO:0000256" key="2">
    <source>
        <dbReference type="ARBA" id="ARBA00023163"/>
    </source>
</evidence>
<dbReference type="InterPro" id="IPR051127">
    <property type="entry name" value="Fungal_SecMet_Regulators"/>
</dbReference>
<dbReference type="PANTHER" id="PTHR47424">
    <property type="entry name" value="REGULATORY PROTEIN GAL4"/>
    <property type="match status" value="1"/>
</dbReference>
<organism evidence="5 6">
    <name type="scientific">Sporothrix eucalyptigena</name>
    <dbReference type="NCBI Taxonomy" id="1812306"/>
    <lineage>
        <taxon>Eukaryota</taxon>
        <taxon>Fungi</taxon>
        <taxon>Dikarya</taxon>
        <taxon>Ascomycota</taxon>
        <taxon>Pezizomycotina</taxon>
        <taxon>Sordariomycetes</taxon>
        <taxon>Sordariomycetidae</taxon>
        <taxon>Ophiostomatales</taxon>
        <taxon>Ophiostomataceae</taxon>
        <taxon>Sporothrix</taxon>
    </lineage>
</organism>